<proteinExistence type="predicted"/>
<gene>
    <name evidence="1" type="ORF">Tci_224985</name>
</gene>
<name>A0A699GWT7_TANCI</name>
<comment type="caution">
    <text evidence="1">The sequence shown here is derived from an EMBL/GenBank/DDBJ whole genome shotgun (WGS) entry which is preliminary data.</text>
</comment>
<protein>
    <submittedName>
        <fullName evidence="1">Uncharacterized protein</fullName>
    </submittedName>
</protein>
<dbReference type="AlphaFoldDB" id="A0A699GWT7"/>
<reference evidence="1" key="1">
    <citation type="journal article" date="2019" name="Sci. Rep.">
        <title>Draft genome of Tanacetum cinerariifolium, the natural source of mosquito coil.</title>
        <authorList>
            <person name="Yamashiro T."/>
            <person name="Shiraishi A."/>
            <person name="Satake H."/>
            <person name="Nakayama K."/>
        </authorList>
    </citation>
    <scope>NUCLEOTIDE SEQUENCE</scope>
</reference>
<evidence type="ECO:0000313" key="1">
    <source>
        <dbReference type="EMBL" id="GEW53009.1"/>
    </source>
</evidence>
<dbReference type="EMBL" id="BKCJ010062285">
    <property type="protein sequence ID" value="GEW53009.1"/>
    <property type="molecule type" value="Genomic_DNA"/>
</dbReference>
<organism evidence="1">
    <name type="scientific">Tanacetum cinerariifolium</name>
    <name type="common">Dalmatian daisy</name>
    <name type="synonym">Chrysanthemum cinerariifolium</name>
    <dbReference type="NCBI Taxonomy" id="118510"/>
    <lineage>
        <taxon>Eukaryota</taxon>
        <taxon>Viridiplantae</taxon>
        <taxon>Streptophyta</taxon>
        <taxon>Embryophyta</taxon>
        <taxon>Tracheophyta</taxon>
        <taxon>Spermatophyta</taxon>
        <taxon>Magnoliopsida</taxon>
        <taxon>eudicotyledons</taxon>
        <taxon>Gunneridae</taxon>
        <taxon>Pentapetalae</taxon>
        <taxon>asterids</taxon>
        <taxon>campanulids</taxon>
        <taxon>Asterales</taxon>
        <taxon>Asteraceae</taxon>
        <taxon>Asteroideae</taxon>
        <taxon>Anthemideae</taxon>
        <taxon>Anthemidinae</taxon>
        <taxon>Tanacetum</taxon>
    </lineage>
</organism>
<sequence length="90" mass="10876">MVRERWLNALDQVLYQAWSQMIIYSKISSSLLLFDFEKRLLNIRLYVILIFRSMRDTYLLSHLKMGIRYFLTIALRCSTSVTVYKSLWCK</sequence>
<accession>A0A699GWT7</accession>